<dbReference type="InterPro" id="IPR031107">
    <property type="entry name" value="Small_HSP"/>
</dbReference>
<dbReference type="CDD" id="cd06464">
    <property type="entry name" value="ACD_sHsps-like"/>
    <property type="match status" value="1"/>
</dbReference>
<accession>A0A5R8KIJ5</accession>
<evidence type="ECO:0000259" key="4">
    <source>
        <dbReference type="PROSITE" id="PS51203"/>
    </source>
</evidence>
<evidence type="ECO:0000313" key="6">
    <source>
        <dbReference type="Proteomes" id="UP000306196"/>
    </source>
</evidence>
<feature type="domain" description="SHSP" evidence="3">
    <location>
        <begin position="39"/>
        <end position="143"/>
    </location>
</feature>
<evidence type="ECO:0000256" key="2">
    <source>
        <dbReference type="RuleBase" id="RU003616"/>
    </source>
</evidence>
<comment type="caution">
    <text evidence="5">The sequence shown here is derived from an EMBL/GenBank/DDBJ whole genome shotgun (WGS) entry which is preliminary data.</text>
</comment>
<dbReference type="AlphaFoldDB" id="A0A5R8KIJ5"/>
<name>A0A5R8KIJ5_9BACT</name>
<evidence type="ECO:0000313" key="5">
    <source>
        <dbReference type="EMBL" id="TLD72146.1"/>
    </source>
</evidence>
<gene>
    <name evidence="5" type="ORF">FEM03_01970</name>
</gene>
<proteinExistence type="inferred from homology"/>
<evidence type="ECO:0000256" key="1">
    <source>
        <dbReference type="PROSITE-ProRule" id="PRU00285"/>
    </source>
</evidence>
<dbReference type="Proteomes" id="UP000306196">
    <property type="component" value="Unassembled WGS sequence"/>
</dbReference>
<dbReference type="InterPro" id="IPR007052">
    <property type="entry name" value="CS_dom"/>
</dbReference>
<sequence>MIMKLTNYCAPKTNRESNVEDWLLSPFAGLPAFTRYLDPGYFSAQKPLVAEVHEDAENFYANFEVPGVKKENVKLDLNNRLLTVNVEKKVRQGESESSYTLTRSISLPDSVNPEKISAKLEDGILVVTLPKAEQSKPRSIELS</sequence>
<comment type="similarity">
    <text evidence="1 2">Belongs to the small heat shock protein (HSP20) family.</text>
</comment>
<evidence type="ECO:0000259" key="3">
    <source>
        <dbReference type="PROSITE" id="PS01031"/>
    </source>
</evidence>
<dbReference type="RefSeq" id="WP_138084501.1">
    <property type="nucleotide sequence ID" value="NZ_VAUV01000002.1"/>
</dbReference>
<keyword evidence="6" id="KW-1185">Reference proteome</keyword>
<dbReference type="SUPFAM" id="SSF49764">
    <property type="entry name" value="HSP20-like chaperones"/>
    <property type="match status" value="1"/>
</dbReference>
<dbReference type="PANTHER" id="PTHR11527">
    <property type="entry name" value="HEAT-SHOCK PROTEIN 20 FAMILY MEMBER"/>
    <property type="match status" value="1"/>
</dbReference>
<dbReference type="Pfam" id="PF00011">
    <property type="entry name" value="HSP20"/>
    <property type="match status" value="1"/>
</dbReference>
<reference evidence="5 6" key="1">
    <citation type="submission" date="2019-05" db="EMBL/GenBank/DDBJ databases">
        <title>Verrucobacter flavum gen. nov., sp. nov. a new member of the family Verrucomicrobiaceae.</title>
        <authorList>
            <person name="Szuroczki S."/>
            <person name="Abbaszade G."/>
            <person name="Szabo A."/>
            <person name="Felfoldi T."/>
            <person name="Schumann P."/>
            <person name="Boka K."/>
            <person name="Keki Z."/>
            <person name="Toumi M."/>
            <person name="Toth E."/>
        </authorList>
    </citation>
    <scope>NUCLEOTIDE SEQUENCE [LARGE SCALE GENOMIC DNA]</scope>
    <source>
        <strain evidence="5 6">MG-N-17</strain>
    </source>
</reference>
<feature type="domain" description="CS" evidence="4">
    <location>
        <begin position="36"/>
        <end position="140"/>
    </location>
</feature>
<dbReference type="PROSITE" id="PS51203">
    <property type="entry name" value="CS"/>
    <property type="match status" value="1"/>
</dbReference>
<dbReference type="OrthoDB" id="9792695at2"/>
<dbReference type="InterPro" id="IPR002068">
    <property type="entry name" value="A-crystallin/Hsp20_dom"/>
</dbReference>
<dbReference type="InterPro" id="IPR008978">
    <property type="entry name" value="HSP20-like_chaperone"/>
</dbReference>
<organism evidence="5 6">
    <name type="scientific">Phragmitibacter flavus</name>
    <dbReference type="NCBI Taxonomy" id="2576071"/>
    <lineage>
        <taxon>Bacteria</taxon>
        <taxon>Pseudomonadati</taxon>
        <taxon>Verrucomicrobiota</taxon>
        <taxon>Verrucomicrobiia</taxon>
        <taxon>Verrucomicrobiales</taxon>
        <taxon>Verrucomicrobiaceae</taxon>
        <taxon>Phragmitibacter</taxon>
    </lineage>
</organism>
<protein>
    <submittedName>
        <fullName evidence="5">Hsp20/alpha crystallin family protein</fullName>
    </submittedName>
</protein>
<dbReference type="PROSITE" id="PS01031">
    <property type="entry name" value="SHSP"/>
    <property type="match status" value="1"/>
</dbReference>
<dbReference type="Gene3D" id="2.60.40.790">
    <property type="match status" value="1"/>
</dbReference>
<dbReference type="EMBL" id="VAUV01000002">
    <property type="protein sequence ID" value="TLD72146.1"/>
    <property type="molecule type" value="Genomic_DNA"/>
</dbReference>